<dbReference type="Proteomes" id="UP001344906">
    <property type="component" value="Unassembled WGS sequence"/>
</dbReference>
<evidence type="ECO:0000256" key="1">
    <source>
        <dbReference type="SAM" id="MobiDB-lite"/>
    </source>
</evidence>
<feature type="compositionally biased region" description="Basic and acidic residues" evidence="1">
    <location>
        <begin position="274"/>
        <end position="285"/>
    </location>
</feature>
<dbReference type="RefSeq" id="WP_338254571.1">
    <property type="nucleotide sequence ID" value="NZ_BSRI01000002.1"/>
</dbReference>
<accession>A0ABQ6FXM9</accession>
<reference evidence="3 4" key="1">
    <citation type="submission" date="2023-02" db="EMBL/GenBank/DDBJ databases">
        <title>Dictyobacter halimunensis sp. nov., a new member of the class Ktedonobacteria from forest soil in a geothermal area.</title>
        <authorList>
            <person name="Rachmania M.K."/>
            <person name="Ningsih F."/>
            <person name="Sakai Y."/>
            <person name="Yabe S."/>
            <person name="Yokota A."/>
            <person name="Sjamsuridzal W."/>
        </authorList>
    </citation>
    <scope>NUCLEOTIDE SEQUENCE [LARGE SCALE GENOMIC DNA]</scope>
    <source>
        <strain evidence="3 4">S3.2.2.5</strain>
    </source>
</reference>
<protein>
    <recommendedName>
        <fullName evidence="2">Helicase XPB/Ssl2 N-terminal domain-containing protein</fullName>
    </recommendedName>
</protein>
<sequence>MQEKLAAGPQQITTGETAFLYDVATLVNAVYQTTIELTRESNVPKRITKKIRPLLKGQERPSWSSNDVYVDMVMSFLLKAKIIMQIQPPLDNAKFRLAPGPALAPWTRKNVLEQTCQLLESWQEGYNWIDVPRAAPEQGNHFYNSYTSSHSLRPLLLKQLYAYPAGAWYSVETLIREIWEDHPELAKQQQWRGAYYTGYQKGPPKKNDKRNLFIEWAIQAAPSFINMLYSSLVEIGVVDVGNDPLVDDNKLLLSSCAFRITELGEQAIAQIIKPKSDKSEDKKGSADTPPPQKSLIVQPNYELLLLQPDLPTLYSLLPFTQVKQIQMVSTLLLTQSSVLRALQHGFNAEKILTTLQELSQKELPQNVVYSLQDWVRQHKQATISQAMLLELSDEETATRLSQHPTLTKMDVRQLTPTLLAIPFDESSSINYQSIQLLLDKENISSNFLALSKPSRNYRGYY</sequence>
<evidence type="ECO:0000259" key="2">
    <source>
        <dbReference type="Pfam" id="PF13625"/>
    </source>
</evidence>
<comment type="caution">
    <text evidence="3">The sequence shown here is derived from an EMBL/GenBank/DDBJ whole genome shotgun (WGS) entry which is preliminary data.</text>
</comment>
<evidence type="ECO:0000313" key="4">
    <source>
        <dbReference type="Proteomes" id="UP001344906"/>
    </source>
</evidence>
<feature type="domain" description="Helicase XPB/Ssl2 N-terminal" evidence="2">
    <location>
        <begin position="295"/>
        <end position="414"/>
    </location>
</feature>
<proteinExistence type="predicted"/>
<evidence type="ECO:0000313" key="3">
    <source>
        <dbReference type="EMBL" id="GLV58381.1"/>
    </source>
</evidence>
<dbReference type="Pfam" id="PF13625">
    <property type="entry name" value="Helicase_C_3"/>
    <property type="match status" value="1"/>
</dbReference>
<gene>
    <name evidence="3" type="ORF">KDH_52140</name>
</gene>
<dbReference type="EMBL" id="BSRI01000002">
    <property type="protein sequence ID" value="GLV58381.1"/>
    <property type="molecule type" value="Genomic_DNA"/>
</dbReference>
<keyword evidence="4" id="KW-1185">Reference proteome</keyword>
<name>A0ABQ6FXM9_9CHLR</name>
<feature type="region of interest" description="Disordered" evidence="1">
    <location>
        <begin position="274"/>
        <end position="294"/>
    </location>
</feature>
<dbReference type="InterPro" id="IPR032830">
    <property type="entry name" value="XPB/Ssl2_N"/>
</dbReference>
<organism evidence="3 4">
    <name type="scientific">Dictyobacter halimunensis</name>
    <dbReference type="NCBI Taxonomy" id="3026934"/>
    <lineage>
        <taxon>Bacteria</taxon>
        <taxon>Bacillati</taxon>
        <taxon>Chloroflexota</taxon>
        <taxon>Ktedonobacteria</taxon>
        <taxon>Ktedonobacterales</taxon>
        <taxon>Dictyobacteraceae</taxon>
        <taxon>Dictyobacter</taxon>
    </lineage>
</organism>